<protein>
    <recommendedName>
        <fullName evidence="1">PPM-type phosphatase domain-containing protein</fullName>
    </recommendedName>
</protein>
<keyword evidence="3" id="KW-1185">Reference proteome</keyword>
<name>A0A0C2HPK5_9BACT</name>
<sequence>MAHPNLALTTIDEKTIKGEAAVNNILTEGNDSCIFATVFCAILNTETGEVRFGAAGHNLPLVMDAQGMRYLAVKPGFVLGHYGRY</sequence>
<dbReference type="InterPro" id="IPR001932">
    <property type="entry name" value="PPM-type_phosphatase-like_dom"/>
</dbReference>
<dbReference type="InterPro" id="IPR036457">
    <property type="entry name" value="PPM-type-like_dom_sf"/>
</dbReference>
<proteinExistence type="predicted"/>
<dbReference type="EMBL" id="JWJD01000002">
    <property type="protein sequence ID" value="KIH76880.1"/>
    <property type="molecule type" value="Genomic_DNA"/>
</dbReference>
<organism evidence="2 3">
    <name type="scientific">Geoalkalibacter ferrihydriticus DSM 17813</name>
    <dbReference type="NCBI Taxonomy" id="1121915"/>
    <lineage>
        <taxon>Bacteria</taxon>
        <taxon>Pseudomonadati</taxon>
        <taxon>Thermodesulfobacteriota</taxon>
        <taxon>Desulfuromonadia</taxon>
        <taxon>Desulfuromonadales</taxon>
        <taxon>Geoalkalibacteraceae</taxon>
        <taxon>Geoalkalibacter</taxon>
    </lineage>
</organism>
<dbReference type="Proteomes" id="UP000035068">
    <property type="component" value="Unassembled WGS sequence"/>
</dbReference>
<dbReference type="Gene3D" id="3.60.40.10">
    <property type="entry name" value="PPM-type phosphatase domain"/>
    <property type="match status" value="1"/>
</dbReference>
<evidence type="ECO:0000259" key="1">
    <source>
        <dbReference type="Pfam" id="PF07228"/>
    </source>
</evidence>
<reference evidence="2 3" key="1">
    <citation type="submission" date="2014-12" db="EMBL/GenBank/DDBJ databases">
        <title>Genomes of Geoalkalibacter ferrihydriticus and Geoalkalibacter subterraneus, two haloalkaliphilic metal-reducing members of the Geobacteraceae.</title>
        <authorList>
            <person name="Badalamenti J.P."/>
            <person name="Torres C.I."/>
            <person name="Krajmalnik-Brown R."/>
            <person name="Bond D.R."/>
        </authorList>
    </citation>
    <scope>NUCLEOTIDE SEQUENCE [LARGE SCALE GENOMIC DNA]</scope>
    <source>
        <strain evidence="2 3">DSM 17813</strain>
    </source>
</reference>
<feature type="domain" description="PPM-type phosphatase" evidence="1">
    <location>
        <begin position="21"/>
        <end position="81"/>
    </location>
</feature>
<gene>
    <name evidence="2" type="ORF">GFER_07205</name>
</gene>
<evidence type="ECO:0000313" key="3">
    <source>
        <dbReference type="Proteomes" id="UP000035068"/>
    </source>
</evidence>
<dbReference type="Pfam" id="PF07228">
    <property type="entry name" value="SpoIIE"/>
    <property type="match status" value="1"/>
</dbReference>
<dbReference type="AlphaFoldDB" id="A0A0C2HPK5"/>
<dbReference type="RefSeq" id="WP_040097933.1">
    <property type="nucleotide sequence ID" value="NZ_JWJD01000002.1"/>
</dbReference>
<evidence type="ECO:0000313" key="2">
    <source>
        <dbReference type="EMBL" id="KIH76880.1"/>
    </source>
</evidence>
<comment type="caution">
    <text evidence="2">The sequence shown here is derived from an EMBL/GenBank/DDBJ whole genome shotgun (WGS) entry which is preliminary data.</text>
</comment>
<accession>A0A0C2HPK5</accession>